<name>A0ABU1LC08_9FLAO</name>
<dbReference type="SUPFAM" id="SSF52833">
    <property type="entry name" value="Thioredoxin-like"/>
    <property type="match status" value="1"/>
</dbReference>
<reference evidence="4 5" key="1">
    <citation type="submission" date="2023-07" db="EMBL/GenBank/DDBJ databases">
        <title>Sorghum-associated microbial communities from plants grown in Nebraska, USA.</title>
        <authorList>
            <person name="Schachtman D."/>
        </authorList>
    </citation>
    <scope>NUCLEOTIDE SEQUENCE [LARGE SCALE GENOMIC DNA]</scope>
    <source>
        <strain evidence="4 5">DS1709</strain>
    </source>
</reference>
<dbReference type="Proteomes" id="UP001184853">
    <property type="component" value="Unassembled WGS sequence"/>
</dbReference>
<dbReference type="EMBL" id="JAVDQS010000002">
    <property type="protein sequence ID" value="MDR6404258.1"/>
    <property type="molecule type" value="Genomic_DNA"/>
</dbReference>
<dbReference type="PROSITE" id="PS00194">
    <property type="entry name" value="THIOREDOXIN_1"/>
    <property type="match status" value="1"/>
</dbReference>
<evidence type="ECO:0000256" key="2">
    <source>
        <dbReference type="SAM" id="SignalP"/>
    </source>
</evidence>
<dbReference type="InterPro" id="IPR036249">
    <property type="entry name" value="Thioredoxin-like_sf"/>
</dbReference>
<protein>
    <submittedName>
        <fullName evidence="4">Thiol-disulfide isomerase/thioredoxin</fullName>
    </submittedName>
</protein>
<keyword evidence="2" id="KW-0732">Signal</keyword>
<dbReference type="InterPro" id="IPR050553">
    <property type="entry name" value="Thioredoxin_ResA/DsbE_sf"/>
</dbReference>
<dbReference type="PANTHER" id="PTHR42852:SF13">
    <property type="entry name" value="PROTEIN DIPZ"/>
    <property type="match status" value="1"/>
</dbReference>
<proteinExistence type="predicted"/>
<comment type="caution">
    <text evidence="4">The sequence shown here is derived from an EMBL/GenBank/DDBJ whole genome shotgun (WGS) entry which is preliminary data.</text>
</comment>
<dbReference type="RefSeq" id="WP_115980797.1">
    <property type="nucleotide sequence ID" value="NZ_JAVDQS010000002.1"/>
</dbReference>
<dbReference type="PROSITE" id="PS51352">
    <property type="entry name" value="THIOREDOXIN_2"/>
    <property type="match status" value="1"/>
</dbReference>
<dbReference type="InterPro" id="IPR017937">
    <property type="entry name" value="Thioredoxin_CS"/>
</dbReference>
<feature type="chain" id="PRO_5046432029" evidence="2">
    <location>
        <begin position="25"/>
        <end position="258"/>
    </location>
</feature>
<evidence type="ECO:0000313" key="5">
    <source>
        <dbReference type="Proteomes" id="UP001184853"/>
    </source>
</evidence>
<keyword evidence="1" id="KW-0676">Redox-active center</keyword>
<dbReference type="CDD" id="cd02966">
    <property type="entry name" value="TlpA_like_family"/>
    <property type="match status" value="1"/>
</dbReference>
<dbReference type="Gene3D" id="3.40.30.10">
    <property type="entry name" value="Glutaredoxin"/>
    <property type="match status" value="1"/>
</dbReference>
<dbReference type="GO" id="GO:0016853">
    <property type="term" value="F:isomerase activity"/>
    <property type="evidence" value="ECO:0007669"/>
    <property type="project" value="UniProtKB-KW"/>
</dbReference>
<evidence type="ECO:0000313" key="4">
    <source>
        <dbReference type="EMBL" id="MDR6404258.1"/>
    </source>
</evidence>
<feature type="domain" description="Thioredoxin" evidence="3">
    <location>
        <begin position="121"/>
        <end position="258"/>
    </location>
</feature>
<gene>
    <name evidence="4" type="ORF">J2781_001173</name>
</gene>
<feature type="signal peptide" evidence="2">
    <location>
        <begin position="1"/>
        <end position="24"/>
    </location>
</feature>
<accession>A0ABU1LC08</accession>
<dbReference type="Pfam" id="PF00578">
    <property type="entry name" value="AhpC-TSA"/>
    <property type="match status" value="1"/>
</dbReference>
<evidence type="ECO:0000256" key="1">
    <source>
        <dbReference type="ARBA" id="ARBA00023284"/>
    </source>
</evidence>
<organism evidence="4 5">
    <name type="scientific">Chryseobacterium geocarposphaerae</name>
    <dbReference type="NCBI Taxonomy" id="1416776"/>
    <lineage>
        <taxon>Bacteria</taxon>
        <taxon>Pseudomonadati</taxon>
        <taxon>Bacteroidota</taxon>
        <taxon>Flavobacteriia</taxon>
        <taxon>Flavobacteriales</taxon>
        <taxon>Weeksellaceae</taxon>
        <taxon>Chryseobacterium group</taxon>
        <taxon>Chryseobacterium</taxon>
    </lineage>
</organism>
<dbReference type="PANTHER" id="PTHR42852">
    <property type="entry name" value="THIOL:DISULFIDE INTERCHANGE PROTEIN DSBE"/>
    <property type="match status" value="1"/>
</dbReference>
<evidence type="ECO:0000259" key="3">
    <source>
        <dbReference type="PROSITE" id="PS51352"/>
    </source>
</evidence>
<sequence>MMKFKNFLKAAVLLLVLIPLNYNAQQSWKDEALKGLNKSENAGGFNPYDKNISIYSAEGKKLDGTQMMQTMMSNEYGFDNYNNASNVLRAIVLRKLTEQEKADLNAIIAKEAKEKAAAKPAFVKKAAPSFTLTDLNKKKYNLNSLKGKVIVINFWFTTCAPCLAEMPELNKLAQKYADKEVVFLAVTFNNEAVLKKFLAKNQFKYNIVPNAKKTADQFKIDGYPTHIIIDKNSQIVFRDGFSPNIVEELDIEIQKALQ</sequence>
<keyword evidence="4" id="KW-0413">Isomerase</keyword>
<dbReference type="InterPro" id="IPR000866">
    <property type="entry name" value="AhpC/TSA"/>
</dbReference>
<dbReference type="InterPro" id="IPR013766">
    <property type="entry name" value="Thioredoxin_domain"/>
</dbReference>
<keyword evidence="5" id="KW-1185">Reference proteome</keyword>